<organism evidence="1">
    <name type="scientific">Eutreptiella gymnastica</name>
    <dbReference type="NCBI Taxonomy" id="73025"/>
    <lineage>
        <taxon>Eukaryota</taxon>
        <taxon>Discoba</taxon>
        <taxon>Euglenozoa</taxon>
        <taxon>Euglenida</taxon>
        <taxon>Spirocuta</taxon>
        <taxon>Euglenophyceae</taxon>
        <taxon>Eutreptiales</taxon>
        <taxon>Eutreptiaceae</taxon>
        <taxon>Eutreptiella</taxon>
    </lineage>
</organism>
<dbReference type="EMBL" id="HBGA01110743">
    <property type="protein sequence ID" value="CAD9030122.1"/>
    <property type="molecule type" value="Transcribed_RNA"/>
</dbReference>
<dbReference type="AlphaFoldDB" id="A0A7S1NM97"/>
<name>A0A7S1NM97_9EUGL</name>
<sequence>MAVSQIRQTGLSFQGQFLPMQTITFGGFQPLGCPEPTAGGGACQVSMSHIKGDFGPCIPTQNRSKLVKMIFSESDRRTFRTFGVSMDLFSVRFEAFLGRFERPYVPKSLTGELVGDPKWVQSGFEIHFASCALGSI</sequence>
<protein>
    <submittedName>
        <fullName evidence="1">Uncharacterized protein</fullName>
    </submittedName>
</protein>
<evidence type="ECO:0000313" key="1">
    <source>
        <dbReference type="EMBL" id="CAD9030122.1"/>
    </source>
</evidence>
<gene>
    <name evidence="1" type="ORF">EGYM00392_LOCUS41260</name>
</gene>
<reference evidence="1" key="1">
    <citation type="submission" date="2021-01" db="EMBL/GenBank/DDBJ databases">
        <authorList>
            <person name="Corre E."/>
            <person name="Pelletier E."/>
            <person name="Niang G."/>
            <person name="Scheremetjew M."/>
            <person name="Finn R."/>
            <person name="Kale V."/>
            <person name="Holt S."/>
            <person name="Cochrane G."/>
            <person name="Meng A."/>
            <person name="Brown T."/>
            <person name="Cohen L."/>
        </authorList>
    </citation>
    <scope>NUCLEOTIDE SEQUENCE</scope>
    <source>
        <strain evidence="1">NIES-381</strain>
    </source>
</reference>
<accession>A0A7S1NM97</accession>
<proteinExistence type="predicted"/>